<dbReference type="PANTHER" id="PTHR33712:SF7">
    <property type="entry name" value="LIGHT-INDEPENDENT PROTOCHLOROPHYLLIDE REDUCTASE SUBUNIT B"/>
    <property type="match status" value="1"/>
</dbReference>
<dbReference type="RefSeq" id="WP_106010848.1">
    <property type="nucleotide sequence ID" value="NZ_PVXP01000083.1"/>
</dbReference>
<dbReference type="Proteomes" id="UP000237798">
    <property type="component" value="Unassembled WGS sequence"/>
</dbReference>
<dbReference type="Gene3D" id="3.40.50.1980">
    <property type="entry name" value="Nitrogenase molybdenum iron protein domain"/>
    <property type="match status" value="3"/>
</dbReference>
<keyword evidence="3" id="KW-1185">Reference proteome</keyword>
<dbReference type="EMBL" id="PVXP01000083">
    <property type="protein sequence ID" value="PRR80766.1"/>
    <property type="molecule type" value="Genomic_DNA"/>
</dbReference>
<dbReference type="CDD" id="cd00316">
    <property type="entry name" value="Oxidoreductase_nitrogenase"/>
    <property type="match status" value="1"/>
</dbReference>
<evidence type="ECO:0000313" key="3">
    <source>
        <dbReference type="Proteomes" id="UP000237798"/>
    </source>
</evidence>
<organism evidence="2 3">
    <name type="scientific">Clostridium luticellarii</name>
    <dbReference type="NCBI Taxonomy" id="1691940"/>
    <lineage>
        <taxon>Bacteria</taxon>
        <taxon>Bacillati</taxon>
        <taxon>Bacillota</taxon>
        <taxon>Clostridia</taxon>
        <taxon>Eubacteriales</taxon>
        <taxon>Clostridiaceae</taxon>
        <taxon>Clostridium</taxon>
    </lineage>
</organism>
<dbReference type="AlphaFoldDB" id="A0A2T0BA39"/>
<dbReference type="InterPro" id="IPR000510">
    <property type="entry name" value="Nase/OxRdtase_comp1"/>
</dbReference>
<name>A0A2T0BA39_9CLOT</name>
<dbReference type="PANTHER" id="PTHR33712">
    <property type="entry name" value="LIGHT-INDEPENDENT PROTOCHLOROPHYLLIDE REDUCTASE SUBUNIT B"/>
    <property type="match status" value="1"/>
</dbReference>
<protein>
    <submittedName>
        <fullName evidence="2">Nitrogenase molybdenum-iron protein beta chain</fullName>
        <ecNumber evidence="2">1.18.6.1</ecNumber>
    </submittedName>
</protein>
<feature type="domain" description="Nitrogenase/oxidoreductase component 1" evidence="1">
    <location>
        <begin position="7"/>
        <end position="383"/>
    </location>
</feature>
<dbReference type="OrthoDB" id="9802175at2"/>
<dbReference type="Pfam" id="PF00148">
    <property type="entry name" value="Oxidored_nitro"/>
    <property type="match status" value="1"/>
</dbReference>
<comment type="caution">
    <text evidence="2">The sequence shown here is derived from an EMBL/GenBank/DDBJ whole genome shotgun (WGS) entry which is preliminary data.</text>
</comment>
<dbReference type="GO" id="GO:0016163">
    <property type="term" value="F:nitrogenase activity"/>
    <property type="evidence" value="ECO:0007669"/>
    <property type="project" value="UniProtKB-EC"/>
</dbReference>
<proteinExistence type="predicted"/>
<dbReference type="SUPFAM" id="SSF53807">
    <property type="entry name" value="Helical backbone' metal receptor"/>
    <property type="match status" value="1"/>
</dbReference>
<evidence type="ECO:0000259" key="1">
    <source>
        <dbReference type="Pfam" id="PF00148"/>
    </source>
</evidence>
<dbReference type="InterPro" id="IPR050152">
    <property type="entry name" value="ChlB/BchB/BchZ"/>
</dbReference>
<evidence type="ECO:0000313" key="2">
    <source>
        <dbReference type="EMBL" id="PRR80766.1"/>
    </source>
</evidence>
<sequence>MDCDNECGLFGAYRVVISIKDSVILIHSTVGCNWGTLAFHISSKINDIRQTSTVIYEEEIINGGEKILEEALKNAVKLYKAKIIYVITGCIPEMINDDAEKVISRFKQKNNLKNIFLLKEPGFSDEGVKGSKNAFKLLIDEMIQKKIIENSVNLIGFFSDDYKIDSDLVNIENMLKDSVYINSIFPYDCYQNIMKIPSASLNVVLYGFEFVGEMLKQKFGTPYIIVNYPYGVAGSRIFVNKILGSLHIEVSGNFCGKEISSLELLNRFRPFADDFKGMPVAVLGDKARIYGLKNFLEIELGMFVDVLTDTEQKRDREIIRDEVIRSDSIMIFGSSFDRELANELDIPFLQYTYPVFDKFSISKSGYAGLEGAIFLLEDILNLVYFYKLISKC</sequence>
<reference evidence="2 3" key="1">
    <citation type="submission" date="2018-03" db="EMBL/GenBank/DDBJ databases">
        <title>Genome sequence of Clostridium luticellarii DSM 29923.</title>
        <authorList>
            <person name="Poehlein A."/>
            <person name="Daniel R."/>
        </authorList>
    </citation>
    <scope>NUCLEOTIDE SEQUENCE [LARGE SCALE GENOMIC DNA]</scope>
    <source>
        <strain evidence="2 3">DSM 29923</strain>
    </source>
</reference>
<dbReference type="EC" id="1.18.6.1" evidence="2"/>
<keyword evidence="2" id="KW-0560">Oxidoreductase</keyword>
<gene>
    <name evidence="2" type="primary">nifK_5</name>
    <name evidence="2" type="ORF">CLLU_33030</name>
</gene>
<accession>A0A2T0BA39</accession>